<evidence type="ECO:0000313" key="1">
    <source>
        <dbReference type="EMBL" id="MDA7025310.1"/>
    </source>
</evidence>
<evidence type="ECO:0008006" key="3">
    <source>
        <dbReference type="Google" id="ProtNLM"/>
    </source>
</evidence>
<dbReference type="EMBL" id="JAQKAB010000001">
    <property type="protein sequence ID" value="MDA7025310.1"/>
    <property type="molecule type" value="Genomic_DNA"/>
</dbReference>
<sequence length="88" mass="10468">MKCFLTFMKLWVFALLHYVMPVRQKQINMLSCLYKKVNFCFGGILEFGGDKENQLEQYGQAGFLPKKERYTMKFKRLLKWARAGPDFT</sequence>
<dbReference type="RefSeq" id="WP_271339173.1">
    <property type="nucleotide sequence ID" value="NZ_JAQKAB010000001.1"/>
</dbReference>
<reference evidence="1 2" key="1">
    <citation type="submission" date="2023-01" db="EMBL/GenBank/DDBJ databases">
        <title>Bacillus changyiensis sp. nov., isolated from a coastal deposit.</title>
        <authorList>
            <person name="Xiao G."/>
            <person name="Lai Q."/>
            <person name="Hu Z."/>
            <person name="Shao Z."/>
        </authorList>
    </citation>
    <scope>NUCLEOTIDE SEQUENCE [LARGE SCALE GENOMIC DNA]</scope>
    <source>
        <strain evidence="1 2">CLL-7-23</strain>
    </source>
</reference>
<proteinExistence type="predicted"/>
<comment type="caution">
    <text evidence="1">The sequence shown here is derived from an EMBL/GenBank/DDBJ whole genome shotgun (WGS) entry which is preliminary data.</text>
</comment>
<evidence type="ECO:0000313" key="2">
    <source>
        <dbReference type="Proteomes" id="UP001211894"/>
    </source>
</evidence>
<gene>
    <name evidence="1" type="ORF">PJ311_01645</name>
</gene>
<name>A0ABT4WZ40_9BACI</name>
<organism evidence="1 2">
    <name type="scientific">Bacillus changyiensis</name>
    <dbReference type="NCBI Taxonomy" id="3004103"/>
    <lineage>
        <taxon>Bacteria</taxon>
        <taxon>Bacillati</taxon>
        <taxon>Bacillota</taxon>
        <taxon>Bacilli</taxon>
        <taxon>Bacillales</taxon>
        <taxon>Bacillaceae</taxon>
        <taxon>Bacillus</taxon>
    </lineage>
</organism>
<dbReference type="Proteomes" id="UP001211894">
    <property type="component" value="Unassembled WGS sequence"/>
</dbReference>
<keyword evidence="2" id="KW-1185">Reference proteome</keyword>
<protein>
    <recommendedName>
        <fullName evidence="3">Secreted protein</fullName>
    </recommendedName>
</protein>
<accession>A0ABT4WZ40</accession>